<evidence type="ECO:0000259" key="7">
    <source>
        <dbReference type="PROSITE" id="PS51713"/>
    </source>
</evidence>
<dbReference type="GO" id="GO:0000028">
    <property type="term" value="P:ribosomal small subunit assembly"/>
    <property type="evidence" value="ECO:0007669"/>
    <property type="project" value="TreeGrafter"/>
</dbReference>
<evidence type="ECO:0000256" key="6">
    <source>
        <dbReference type="PROSITE-ProRule" id="PRU01050"/>
    </source>
</evidence>
<comment type="similarity">
    <text evidence="1 6">Belongs to the TRAFAC class TrmE-Era-EngA-EngB-Septin-like GTPase superfamily. Era GTPase family.</text>
</comment>
<dbReference type="InterPro" id="IPR009019">
    <property type="entry name" value="KH_sf_prok-type"/>
</dbReference>
<organism evidence="8 9">
    <name type="scientific">Bombus terrestris</name>
    <name type="common">Buff-tailed bumblebee</name>
    <name type="synonym">Apis terrestris</name>
    <dbReference type="NCBI Taxonomy" id="30195"/>
    <lineage>
        <taxon>Eukaryota</taxon>
        <taxon>Metazoa</taxon>
        <taxon>Ecdysozoa</taxon>
        <taxon>Arthropoda</taxon>
        <taxon>Hexapoda</taxon>
        <taxon>Insecta</taxon>
        <taxon>Pterygota</taxon>
        <taxon>Neoptera</taxon>
        <taxon>Endopterygota</taxon>
        <taxon>Hymenoptera</taxon>
        <taxon>Apocrita</taxon>
        <taxon>Aculeata</taxon>
        <taxon>Apoidea</taxon>
        <taxon>Anthophila</taxon>
        <taxon>Apidae</taxon>
        <taxon>Bombus</taxon>
        <taxon>Bombus</taxon>
    </lineage>
</organism>
<dbReference type="OrthoDB" id="8954335at2759"/>
<dbReference type="SUPFAM" id="SSF54814">
    <property type="entry name" value="Prokaryotic type KH domain (KH-domain type II)"/>
    <property type="match status" value="1"/>
</dbReference>
<keyword evidence="8" id="KW-1185">Reference proteome</keyword>
<dbReference type="InterPro" id="IPR030388">
    <property type="entry name" value="G_ERA_dom"/>
</dbReference>
<dbReference type="RefSeq" id="XP_003394605.1">
    <property type="nucleotide sequence ID" value="XM_003394557.4"/>
</dbReference>
<name>A0A9B0F3I3_BOMTE</name>
<dbReference type="SUPFAM" id="SSF52540">
    <property type="entry name" value="P-loop containing nucleoside triphosphate hydrolases"/>
    <property type="match status" value="1"/>
</dbReference>
<keyword evidence="4 6" id="KW-0342">GTP-binding</keyword>
<dbReference type="NCBIfam" id="TIGR00231">
    <property type="entry name" value="small_GTP"/>
    <property type="match status" value="1"/>
</dbReference>
<feature type="region of interest" description="G5" evidence="6">
    <location>
        <begin position="214"/>
        <end position="216"/>
    </location>
</feature>
<evidence type="ECO:0000256" key="3">
    <source>
        <dbReference type="ARBA" id="ARBA00022741"/>
    </source>
</evidence>
<dbReference type="Gene3D" id="3.40.50.300">
    <property type="entry name" value="P-loop containing nucleotide triphosphate hydrolases"/>
    <property type="match status" value="1"/>
</dbReference>
<dbReference type="InterPro" id="IPR005225">
    <property type="entry name" value="Small_GTP-bd"/>
</dbReference>
<dbReference type="Gene3D" id="3.30.300.20">
    <property type="match status" value="1"/>
</dbReference>
<evidence type="ECO:0000313" key="8">
    <source>
        <dbReference type="Proteomes" id="UP000835206"/>
    </source>
</evidence>
<gene>
    <name evidence="9" type="primary">LOC100643114</name>
</gene>
<sequence length="350" mass="39959">MISFRIKQCVLQSNISFFKRSFFCSAIWNVSNEVQLISNDQTALNNASDLYQGTKKLVKVAILGLPNAGKSTLVNKLINRSVCPMSSKVHTTMHKAEAIYTEGDTQIVFMDTPGLVVSKEIKTYKLSDSFKDDPKIALIEADIIGIVQDVTNIYTRHKIDDFVLNYIKEKREDSQLLMILNKVDKLKKKEALLEVTRLLTNKENYPKFDDIFMISALNGDGVDDLRNYLLDSAKVSNWKYDEKRYSDQPAKVIIEQTVRAKLMDILPYEMPYKIKIITEHFDLGDDGSINTVITLQCPKTRYVSVLLKSKAQKVKCLSFYIEKELRHAFKTNVIVCINVTCAKSETQLNK</sequence>
<evidence type="ECO:0000256" key="4">
    <source>
        <dbReference type="ARBA" id="ARBA00023134"/>
    </source>
</evidence>
<dbReference type="PROSITE" id="PS51713">
    <property type="entry name" value="G_ERA"/>
    <property type="match status" value="1"/>
</dbReference>
<dbReference type="InterPro" id="IPR006073">
    <property type="entry name" value="GTP-bd"/>
</dbReference>
<dbReference type="InterPro" id="IPR005662">
    <property type="entry name" value="GTPase_Era-like"/>
</dbReference>
<dbReference type="PANTHER" id="PTHR42698:SF1">
    <property type="entry name" value="GTPASE ERA, MITOCHONDRIAL"/>
    <property type="match status" value="1"/>
</dbReference>
<dbReference type="GO" id="GO:0005525">
    <property type="term" value="F:GTP binding"/>
    <property type="evidence" value="ECO:0007669"/>
    <property type="project" value="UniProtKB-UniRule"/>
</dbReference>
<proteinExistence type="inferred from homology"/>
<evidence type="ECO:0000256" key="2">
    <source>
        <dbReference type="ARBA" id="ARBA00019149"/>
    </source>
</evidence>
<dbReference type="InterPro" id="IPR027417">
    <property type="entry name" value="P-loop_NTPase"/>
</dbReference>
<dbReference type="NCBIfam" id="TIGR00436">
    <property type="entry name" value="era"/>
    <property type="match status" value="1"/>
</dbReference>
<dbReference type="AlphaFoldDB" id="A0A9B0F3I3"/>
<dbReference type="Proteomes" id="UP000835206">
    <property type="component" value="Chromosome 3"/>
</dbReference>
<keyword evidence="3 6" id="KW-0547">Nucleotide-binding</keyword>
<feature type="domain" description="Era-type G" evidence="7">
    <location>
        <begin position="56"/>
        <end position="238"/>
    </location>
</feature>
<dbReference type="InterPro" id="IPR015946">
    <property type="entry name" value="KH_dom-like_a/b"/>
</dbReference>
<evidence type="ECO:0000256" key="1">
    <source>
        <dbReference type="ARBA" id="ARBA00007921"/>
    </source>
</evidence>
<accession>A0A9B0F3I3</accession>
<dbReference type="KEGG" id="bter:100643114"/>
<reference evidence="9" key="1">
    <citation type="submission" date="2025-08" db="UniProtKB">
        <authorList>
            <consortium name="RefSeq"/>
        </authorList>
    </citation>
    <scope>IDENTIFICATION</scope>
</reference>
<dbReference type="CDD" id="cd04163">
    <property type="entry name" value="Era"/>
    <property type="match status" value="1"/>
</dbReference>
<dbReference type="GO" id="GO:0043024">
    <property type="term" value="F:ribosomal small subunit binding"/>
    <property type="evidence" value="ECO:0007669"/>
    <property type="project" value="TreeGrafter"/>
</dbReference>
<evidence type="ECO:0000256" key="5">
    <source>
        <dbReference type="ARBA" id="ARBA00030975"/>
    </source>
</evidence>
<dbReference type="FunFam" id="3.40.50.300:FF:002220">
    <property type="entry name" value="GTPase Era, mitochondrial"/>
    <property type="match status" value="1"/>
</dbReference>
<dbReference type="GeneID" id="100643114"/>
<feature type="region of interest" description="G3" evidence="6">
    <location>
        <begin position="111"/>
        <end position="114"/>
    </location>
</feature>
<evidence type="ECO:0000313" key="9">
    <source>
        <dbReference type="RefSeq" id="XP_003394605.1"/>
    </source>
</evidence>
<protein>
    <recommendedName>
        <fullName evidence="2">GTPase Era, mitochondrial</fullName>
    </recommendedName>
    <alternativeName>
        <fullName evidence="5">ERA-like protein 1</fullName>
    </alternativeName>
</protein>
<feature type="region of interest" description="G1" evidence="6">
    <location>
        <begin position="64"/>
        <end position="71"/>
    </location>
</feature>
<dbReference type="GO" id="GO:0019843">
    <property type="term" value="F:rRNA binding"/>
    <property type="evidence" value="ECO:0007669"/>
    <property type="project" value="TreeGrafter"/>
</dbReference>
<feature type="region of interest" description="G4" evidence="6">
    <location>
        <begin position="181"/>
        <end position="184"/>
    </location>
</feature>
<dbReference type="GO" id="GO:0005759">
    <property type="term" value="C:mitochondrial matrix"/>
    <property type="evidence" value="ECO:0007669"/>
    <property type="project" value="TreeGrafter"/>
</dbReference>
<feature type="region of interest" description="G2" evidence="6">
    <location>
        <begin position="90"/>
        <end position="94"/>
    </location>
</feature>
<dbReference type="PANTHER" id="PTHR42698">
    <property type="entry name" value="GTPASE ERA"/>
    <property type="match status" value="1"/>
</dbReference>
<dbReference type="Pfam" id="PF01926">
    <property type="entry name" value="MMR_HSR1"/>
    <property type="match status" value="1"/>
</dbReference>